<dbReference type="RefSeq" id="WP_306831780.1">
    <property type="nucleotide sequence ID" value="NZ_JAUSRA010000001.1"/>
</dbReference>
<sequence length="357" mass="38225">MNLELRHLKVVCTIAETGSVTKAASTLGLAQPALTAQLQRIERALGGPLFDRDRRGARPTALGELVLARARVLLPAMKGLQDEAARLAGNGGALTRYRIGSTMGPIVGGLLRRLAEDQPQAQITTYSTWLRDELYEKLAGGRLDFAMLGMCGDSSPSADFGLAWTAVAVDGVCVMLPESHKAAGQDEVALGDLADDNWVAAPGDGCFADCFAAACARAGFTPRQVFEIDVRAAIDMVEDGAAIGICQPTFRPPPGLVTVPLAGTPLRWRHLVGWHPESGAAGFAHRVVELATESYLDSIARNTRYLEWVTGKPRLGVQTTISAFTDDRRRPPPHDKPGDPDTGLEIQTPVKSLVRLE</sequence>
<gene>
    <name evidence="7" type="ORF">J2S43_004249</name>
</gene>
<proteinExistence type="inferred from homology"/>
<dbReference type="InterPro" id="IPR036388">
    <property type="entry name" value="WH-like_DNA-bd_sf"/>
</dbReference>
<organism evidence="7 8">
    <name type="scientific">Catenuloplanes nepalensis</name>
    <dbReference type="NCBI Taxonomy" id="587533"/>
    <lineage>
        <taxon>Bacteria</taxon>
        <taxon>Bacillati</taxon>
        <taxon>Actinomycetota</taxon>
        <taxon>Actinomycetes</taxon>
        <taxon>Micromonosporales</taxon>
        <taxon>Micromonosporaceae</taxon>
        <taxon>Catenuloplanes</taxon>
    </lineage>
</organism>
<reference evidence="7 8" key="1">
    <citation type="submission" date="2023-07" db="EMBL/GenBank/DDBJ databases">
        <title>Sequencing the genomes of 1000 actinobacteria strains.</title>
        <authorList>
            <person name="Klenk H.-P."/>
        </authorList>
    </citation>
    <scope>NUCLEOTIDE SEQUENCE [LARGE SCALE GENOMIC DNA]</scope>
    <source>
        <strain evidence="7 8">DSM 44710</strain>
    </source>
</reference>
<keyword evidence="8" id="KW-1185">Reference proteome</keyword>
<dbReference type="InterPro" id="IPR005119">
    <property type="entry name" value="LysR_subst-bd"/>
</dbReference>
<evidence type="ECO:0000256" key="5">
    <source>
        <dbReference type="SAM" id="MobiDB-lite"/>
    </source>
</evidence>
<dbReference type="InterPro" id="IPR036390">
    <property type="entry name" value="WH_DNA-bd_sf"/>
</dbReference>
<keyword evidence="2" id="KW-0805">Transcription regulation</keyword>
<dbReference type="EMBL" id="JAUSRA010000001">
    <property type="protein sequence ID" value="MDP9795737.1"/>
    <property type="molecule type" value="Genomic_DNA"/>
</dbReference>
<dbReference type="SUPFAM" id="SSF46785">
    <property type="entry name" value="Winged helix' DNA-binding domain"/>
    <property type="match status" value="1"/>
</dbReference>
<keyword evidence="3 7" id="KW-0238">DNA-binding</keyword>
<feature type="region of interest" description="Disordered" evidence="5">
    <location>
        <begin position="321"/>
        <end position="349"/>
    </location>
</feature>
<dbReference type="PANTHER" id="PTHR30346">
    <property type="entry name" value="TRANSCRIPTIONAL DUAL REGULATOR HCAR-RELATED"/>
    <property type="match status" value="1"/>
</dbReference>
<comment type="similarity">
    <text evidence="1">Belongs to the LysR transcriptional regulatory family.</text>
</comment>
<dbReference type="PANTHER" id="PTHR30346:SF30">
    <property type="entry name" value="SMALL NEUTRAL PROTEASE REGULATORY PROTEIN"/>
    <property type="match status" value="1"/>
</dbReference>
<dbReference type="InterPro" id="IPR000847">
    <property type="entry name" value="LysR_HTH_N"/>
</dbReference>
<evidence type="ECO:0000313" key="8">
    <source>
        <dbReference type="Proteomes" id="UP001240984"/>
    </source>
</evidence>
<feature type="compositionally biased region" description="Basic and acidic residues" evidence="5">
    <location>
        <begin position="325"/>
        <end position="339"/>
    </location>
</feature>
<feature type="domain" description="HTH lysR-type" evidence="6">
    <location>
        <begin position="3"/>
        <end position="60"/>
    </location>
</feature>
<dbReference type="PROSITE" id="PS50931">
    <property type="entry name" value="HTH_LYSR"/>
    <property type="match status" value="1"/>
</dbReference>
<evidence type="ECO:0000256" key="3">
    <source>
        <dbReference type="ARBA" id="ARBA00023125"/>
    </source>
</evidence>
<dbReference type="SUPFAM" id="SSF53850">
    <property type="entry name" value="Periplasmic binding protein-like II"/>
    <property type="match status" value="1"/>
</dbReference>
<dbReference type="Gene3D" id="1.10.10.10">
    <property type="entry name" value="Winged helix-like DNA-binding domain superfamily/Winged helix DNA-binding domain"/>
    <property type="match status" value="1"/>
</dbReference>
<evidence type="ECO:0000256" key="1">
    <source>
        <dbReference type="ARBA" id="ARBA00009437"/>
    </source>
</evidence>
<dbReference type="Pfam" id="PF03466">
    <property type="entry name" value="LysR_substrate"/>
    <property type="match status" value="1"/>
</dbReference>
<protein>
    <submittedName>
        <fullName evidence="7">DNA-binding transcriptional LysR family regulator</fullName>
    </submittedName>
</protein>
<evidence type="ECO:0000256" key="4">
    <source>
        <dbReference type="ARBA" id="ARBA00023163"/>
    </source>
</evidence>
<dbReference type="PRINTS" id="PR00039">
    <property type="entry name" value="HTHLYSR"/>
</dbReference>
<evidence type="ECO:0000256" key="2">
    <source>
        <dbReference type="ARBA" id="ARBA00023015"/>
    </source>
</evidence>
<evidence type="ECO:0000259" key="6">
    <source>
        <dbReference type="PROSITE" id="PS50931"/>
    </source>
</evidence>
<dbReference type="Proteomes" id="UP001240984">
    <property type="component" value="Unassembled WGS sequence"/>
</dbReference>
<dbReference type="Gene3D" id="3.40.190.290">
    <property type="match status" value="1"/>
</dbReference>
<keyword evidence="4" id="KW-0804">Transcription</keyword>
<dbReference type="GO" id="GO:0003677">
    <property type="term" value="F:DNA binding"/>
    <property type="evidence" value="ECO:0007669"/>
    <property type="project" value="UniProtKB-KW"/>
</dbReference>
<name>A0ABT9MWB6_9ACTN</name>
<evidence type="ECO:0000313" key="7">
    <source>
        <dbReference type="EMBL" id="MDP9795737.1"/>
    </source>
</evidence>
<dbReference type="Pfam" id="PF00126">
    <property type="entry name" value="HTH_1"/>
    <property type="match status" value="1"/>
</dbReference>
<accession>A0ABT9MWB6</accession>
<comment type="caution">
    <text evidence="7">The sequence shown here is derived from an EMBL/GenBank/DDBJ whole genome shotgun (WGS) entry which is preliminary data.</text>
</comment>